<accession>A0A5M6DF78</accession>
<evidence type="ECO:0000313" key="3">
    <source>
        <dbReference type="Proteomes" id="UP000324479"/>
    </source>
</evidence>
<dbReference type="Proteomes" id="UP000324479">
    <property type="component" value="Unassembled WGS sequence"/>
</dbReference>
<keyword evidence="2" id="KW-0808">Transferase</keyword>
<feature type="domain" description="Glycosyltransferase subfamily 4-like N-terminal" evidence="1">
    <location>
        <begin position="102"/>
        <end position="216"/>
    </location>
</feature>
<dbReference type="AlphaFoldDB" id="A0A5M6DF78"/>
<dbReference type="GO" id="GO:0016757">
    <property type="term" value="F:glycosyltransferase activity"/>
    <property type="evidence" value="ECO:0007669"/>
    <property type="project" value="UniProtKB-ARBA"/>
</dbReference>
<sequence>MSSDGNNRSGSIAYLTNQYPMTSHSFIRREIAALEERGTRIVRYSVRSTTGSLLDPRDRAESERTDSILDHPGGMLGSALTTLLGKPLRTFRALALAIRLGKRSRTGVLKHLIYLAEACWFANHARRQGVDHVHVHFGTNSATVALLSKVLGGPRYSMTCHGPEEFDYPLEIALREKIHEARFVVGVSSFGRSQLYRWCDHEEWPKIGVVHCGLDDHYLNDDTRRPYHDRRFVCLGRLCEQKGQILLVQAVGALRRRGVAVELVLVGDGEMRPQIEKLIRDEGLHDSVQITGWQNGDQVSEWLQDCRAMVLPSFAEGLPVAIMEALALRRPVISTYIAGIPELVDASCGWLVPAGSIEALGDALHDCLSRREDELERMGNVGAERVRRRHDVRKEARTLSSLLGLSAESDRPALEPAK</sequence>
<dbReference type="Gene3D" id="3.40.50.2000">
    <property type="entry name" value="Glycogen Phosphorylase B"/>
    <property type="match status" value="2"/>
</dbReference>
<name>A0A5M6DF78_9BACT</name>
<evidence type="ECO:0000259" key="1">
    <source>
        <dbReference type="Pfam" id="PF13439"/>
    </source>
</evidence>
<keyword evidence="3" id="KW-1185">Reference proteome</keyword>
<dbReference type="Pfam" id="PF13439">
    <property type="entry name" value="Glyco_transf_4"/>
    <property type="match status" value="1"/>
</dbReference>
<dbReference type="CDD" id="cd03801">
    <property type="entry name" value="GT4_PimA-like"/>
    <property type="match status" value="1"/>
</dbReference>
<evidence type="ECO:0000313" key="2">
    <source>
        <dbReference type="EMBL" id="KAA5546138.1"/>
    </source>
</evidence>
<organism evidence="2 3">
    <name type="scientific">Roseiconus nitratireducens</name>
    <dbReference type="NCBI Taxonomy" id="2605748"/>
    <lineage>
        <taxon>Bacteria</taxon>
        <taxon>Pseudomonadati</taxon>
        <taxon>Planctomycetota</taxon>
        <taxon>Planctomycetia</taxon>
        <taxon>Pirellulales</taxon>
        <taxon>Pirellulaceae</taxon>
        <taxon>Roseiconus</taxon>
    </lineage>
</organism>
<gene>
    <name evidence="2" type="ORF">FYK55_04375</name>
</gene>
<dbReference type="PANTHER" id="PTHR45947">
    <property type="entry name" value="SULFOQUINOVOSYL TRANSFERASE SQD2"/>
    <property type="match status" value="1"/>
</dbReference>
<comment type="caution">
    <text evidence="2">The sequence shown here is derived from an EMBL/GenBank/DDBJ whole genome shotgun (WGS) entry which is preliminary data.</text>
</comment>
<dbReference type="Pfam" id="PF13692">
    <property type="entry name" value="Glyco_trans_1_4"/>
    <property type="match status" value="1"/>
</dbReference>
<dbReference type="InterPro" id="IPR050194">
    <property type="entry name" value="Glycosyltransferase_grp1"/>
</dbReference>
<dbReference type="InterPro" id="IPR028098">
    <property type="entry name" value="Glyco_trans_4-like_N"/>
</dbReference>
<dbReference type="PANTHER" id="PTHR45947:SF15">
    <property type="entry name" value="TEICHURONIC ACID BIOSYNTHESIS GLYCOSYLTRANSFERASE TUAC-RELATED"/>
    <property type="match status" value="1"/>
</dbReference>
<proteinExistence type="predicted"/>
<protein>
    <submittedName>
        <fullName evidence="2">Glycosyltransferase family 4 protein</fullName>
    </submittedName>
</protein>
<reference evidence="2 3" key="1">
    <citation type="submission" date="2019-08" db="EMBL/GenBank/DDBJ databases">
        <authorList>
            <person name="Dhanesh K."/>
            <person name="Kumar G."/>
            <person name="Sasikala C."/>
            <person name="Venkata Ramana C."/>
        </authorList>
    </citation>
    <scope>NUCLEOTIDE SEQUENCE [LARGE SCALE GENOMIC DNA]</scope>
    <source>
        <strain evidence="2 3">JC645</strain>
    </source>
</reference>
<dbReference type="SUPFAM" id="SSF53756">
    <property type="entry name" value="UDP-Glycosyltransferase/glycogen phosphorylase"/>
    <property type="match status" value="1"/>
</dbReference>
<dbReference type="EMBL" id="VWOX01000002">
    <property type="protein sequence ID" value="KAA5546138.1"/>
    <property type="molecule type" value="Genomic_DNA"/>
</dbReference>